<proteinExistence type="predicted"/>
<accession>A0A3A1UYH2</accession>
<gene>
    <name evidence="1" type="ORF">D3P08_13380</name>
</gene>
<name>A0A3A1UYH2_9BACL</name>
<keyword evidence="2" id="KW-1185">Reference proteome</keyword>
<comment type="caution">
    <text evidence="1">The sequence shown here is derived from an EMBL/GenBank/DDBJ whole genome shotgun (WGS) entry which is preliminary data.</text>
</comment>
<organism evidence="1 2">
    <name type="scientific">Paenibacillus nanensis</name>
    <dbReference type="NCBI Taxonomy" id="393251"/>
    <lineage>
        <taxon>Bacteria</taxon>
        <taxon>Bacillati</taxon>
        <taxon>Bacillota</taxon>
        <taxon>Bacilli</taxon>
        <taxon>Bacillales</taxon>
        <taxon>Paenibacillaceae</taxon>
        <taxon>Paenibacillus</taxon>
    </lineage>
</organism>
<dbReference type="CDD" id="cd03358">
    <property type="entry name" value="LbH_WxcM_N_like"/>
    <property type="match status" value="1"/>
</dbReference>
<dbReference type="Pfam" id="PF14602">
    <property type="entry name" value="Hexapep_2"/>
    <property type="match status" value="2"/>
</dbReference>
<dbReference type="SUPFAM" id="SSF51161">
    <property type="entry name" value="Trimeric LpxA-like enzymes"/>
    <property type="match status" value="1"/>
</dbReference>
<dbReference type="PANTHER" id="PTHR43300">
    <property type="entry name" value="ACETYLTRANSFERASE"/>
    <property type="match status" value="1"/>
</dbReference>
<dbReference type="InterPro" id="IPR050179">
    <property type="entry name" value="Trans_hexapeptide_repeat"/>
</dbReference>
<dbReference type="OrthoDB" id="9782926at2"/>
<dbReference type="RefSeq" id="WP_119600236.1">
    <property type="nucleotide sequence ID" value="NZ_QXQA01000007.1"/>
</dbReference>
<dbReference type="InterPro" id="IPR011004">
    <property type="entry name" value="Trimer_LpxA-like_sf"/>
</dbReference>
<evidence type="ECO:0000313" key="1">
    <source>
        <dbReference type="EMBL" id="RIX52511.1"/>
    </source>
</evidence>
<dbReference type="InterPro" id="IPR001451">
    <property type="entry name" value="Hexapep"/>
</dbReference>
<keyword evidence="1" id="KW-0808">Transferase</keyword>
<dbReference type="AlphaFoldDB" id="A0A3A1UYH2"/>
<sequence length="246" mass="25772">MEEKISIGQHTVIGSGVTIGEGAVIGNHVVIYDGTIIGKFARIHDRAVIGKLPMKAVNSAATIAGSSLPPAEIGEGAIIGTGAVIYRGARLGKHVFAADLATIRERVEIGDKTIVGRGAAIENDCSIGANCKLETNSYICAFSMLEDDVFIAPCVVTSNDNYMARTEARFGAFKGVTVRRGGRIGANAVILPGRVIEPDGVVAAGSVVTRDVPPRTIVAGNPARKLRDVPPEQWLENQMRRGGGEG</sequence>
<protein>
    <submittedName>
        <fullName evidence="1">N-acetyltransferase</fullName>
    </submittedName>
</protein>
<dbReference type="Gene3D" id="2.160.10.10">
    <property type="entry name" value="Hexapeptide repeat proteins"/>
    <property type="match status" value="1"/>
</dbReference>
<dbReference type="GO" id="GO:0016740">
    <property type="term" value="F:transferase activity"/>
    <property type="evidence" value="ECO:0007669"/>
    <property type="project" value="UniProtKB-KW"/>
</dbReference>
<evidence type="ECO:0000313" key="2">
    <source>
        <dbReference type="Proteomes" id="UP000266482"/>
    </source>
</evidence>
<dbReference type="EMBL" id="QXQA01000007">
    <property type="protein sequence ID" value="RIX52511.1"/>
    <property type="molecule type" value="Genomic_DNA"/>
</dbReference>
<dbReference type="PANTHER" id="PTHR43300:SF4">
    <property type="entry name" value="ACYL-[ACYL-CARRIER-PROTEIN]--UDP-N-ACETYLGLUCOSAMINE O-ACYLTRANSFERASE"/>
    <property type="match status" value="1"/>
</dbReference>
<dbReference type="Proteomes" id="UP000266482">
    <property type="component" value="Unassembled WGS sequence"/>
</dbReference>
<reference evidence="1 2" key="1">
    <citation type="submission" date="2018-09" db="EMBL/GenBank/DDBJ databases">
        <title>Paenibacillus aracenensis nov. sp. isolated from a cave in southern Spain.</title>
        <authorList>
            <person name="Jurado V."/>
            <person name="Gutierrez-Patricio S."/>
            <person name="Gonzalez-Pimentel J.L."/>
            <person name="Miller A.Z."/>
            <person name="Laiz L."/>
            <person name="Saiz-Jimenez C."/>
        </authorList>
    </citation>
    <scope>NUCLEOTIDE SEQUENCE [LARGE SCALE GENOMIC DNA]</scope>
    <source>
        <strain evidence="1 2">DSM 22867</strain>
    </source>
</reference>